<dbReference type="Pfam" id="PF00501">
    <property type="entry name" value="AMP-binding"/>
    <property type="match status" value="1"/>
</dbReference>
<protein>
    <submittedName>
        <fullName evidence="3">Class I adenylate-forming enzyme family protein</fullName>
    </submittedName>
</protein>
<gene>
    <name evidence="3" type="ORF">P8627_03590</name>
</gene>
<keyword evidence="4" id="KW-1185">Reference proteome</keyword>
<feature type="domain" description="AMP-dependent synthetase/ligase" evidence="2">
    <location>
        <begin position="32"/>
        <end position="356"/>
    </location>
</feature>
<dbReference type="CDD" id="cd04433">
    <property type="entry name" value="AFD_class_I"/>
    <property type="match status" value="1"/>
</dbReference>
<organism evidence="3 4">
    <name type="scientific">Jannaschia ovalis</name>
    <dbReference type="NCBI Taxonomy" id="3038773"/>
    <lineage>
        <taxon>Bacteria</taxon>
        <taxon>Pseudomonadati</taxon>
        <taxon>Pseudomonadota</taxon>
        <taxon>Alphaproteobacteria</taxon>
        <taxon>Rhodobacterales</taxon>
        <taxon>Roseobacteraceae</taxon>
        <taxon>Jannaschia</taxon>
    </lineage>
</organism>
<proteinExistence type="predicted"/>
<evidence type="ECO:0000259" key="2">
    <source>
        <dbReference type="Pfam" id="PF00501"/>
    </source>
</evidence>
<sequence>MTGLEDIGFVTADDEMNPDRFNLAAYVLAAGRARPEHPALIVPGQVAWSHADLARAVARRAGGLAALGLAQGARVLLRLGNSPDFPVTYLAAIAAGLVPVPTAAGLTAGEVTGLAARVEAALVVAEPGIALPEGPDAVMATDLDAAALPVADWVRGPADRLGYIVFTSGSGGAPKAVAHAHRAVLARRMMWEGWYGLREDDRMLHAGAFNWTFTLGTGLMDPWAIGATAIVPPPGASPADLGRMIAAERATIFAAAPGIYRRLLREDLPAMPALRHGLSAGEALPPALRAEWRARTGTDIHEALGMSECSTYLSGSPARPAPEGTAGYPQPGRRLRVVDGHLQVHASDPGLMLGYWQGGAPEPLAGEWFDTGDRVRVRPDGAMVHEGRTDDLLNPGGFRISPQEVEAALAGLPVRDLAVGEITVASGARVLAAYYVGAALDEDAARAHAAAHLAEYKRPRIWLRRDALPRNANGKLIRSKLA</sequence>
<dbReference type="SUPFAM" id="SSF56801">
    <property type="entry name" value="Acetyl-CoA synthetase-like"/>
    <property type="match status" value="1"/>
</dbReference>
<dbReference type="InterPro" id="IPR045851">
    <property type="entry name" value="AMP-bd_C_sf"/>
</dbReference>
<dbReference type="RefSeq" id="WP_279966212.1">
    <property type="nucleotide sequence ID" value="NZ_CP122537.1"/>
</dbReference>
<dbReference type="PANTHER" id="PTHR43352:SF1">
    <property type="entry name" value="ANTHRANILATE--COA LIGASE"/>
    <property type="match status" value="1"/>
</dbReference>
<dbReference type="InterPro" id="IPR000873">
    <property type="entry name" value="AMP-dep_synth/lig_dom"/>
</dbReference>
<dbReference type="PANTHER" id="PTHR43352">
    <property type="entry name" value="ACETYL-COA SYNTHETASE"/>
    <property type="match status" value="1"/>
</dbReference>
<reference evidence="3 4" key="1">
    <citation type="submission" date="2023-04" db="EMBL/GenBank/DDBJ databases">
        <title>Jannaschia ovalis sp. nov., a marine bacterium isolated from sea tidal flat.</title>
        <authorList>
            <person name="Kwon D.Y."/>
            <person name="Kim J.-J."/>
        </authorList>
    </citation>
    <scope>NUCLEOTIDE SEQUENCE [LARGE SCALE GENOMIC DNA]</scope>
    <source>
        <strain evidence="3 4">GRR-S6-38</strain>
    </source>
</reference>
<evidence type="ECO:0000313" key="3">
    <source>
        <dbReference type="EMBL" id="WGH79360.1"/>
    </source>
</evidence>
<dbReference type="InterPro" id="IPR042099">
    <property type="entry name" value="ANL_N_sf"/>
</dbReference>
<accession>A0ABY8LDG7</accession>
<evidence type="ECO:0000256" key="1">
    <source>
        <dbReference type="ARBA" id="ARBA00022598"/>
    </source>
</evidence>
<dbReference type="EMBL" id="CP122537">
    <property type="protein sequence ID" value="WGH79360.1"/>
    <property type="molecule type" value="Genomic_DNA"/>
</dbReference>
<dbReference type="Gene3D" id="3.40.50.12780">
    <property type="entry name" value="N-terminal domain of ligase-like"/>
    <property type="match status" value="1"/>
</dbReference>
<keyword evidence="1" id="KW-0436">Ligase</keyword>
<name>A0ABY8LDG7_9RHOB</name>
<dbReference type="Gene3D" id="3.30.300.30">
    <property type="match status" value="1"/>
</dbReference>
<dbReference type="Proteomes" id="UP001243420">
    <property type="component" value="Chromosome"/>
</dbReference>
<evidence type="ECO:0000313" key="4">
    <source>
        <dbReference type="Proteomes" id="UP001243420"/>
    </source>
</evidence>